<organism evidence="12 13">
    <name type="scientific">Chelatococcus composti</name>
    <dbReference type="NCBI Taxonomy" id="1743235"/>
    <lineage>
        <taxon>Bacteria</taxon>
        <taxon>Pseudomonadati</taxon>
        <taxon>Pseudomonadota</taxon>
        <taxon>Alphaproteobacteria</taxon>
        <taxon>Hyphomicrobiales</taxon>
        <taxon>Chelatococcaceae</taxon>
        <taxon>Chelatococcus</taxon>
    </lineage>
</organism>
<reference evidence="12 13" key="1">
    <citation type="submission" date="2020-08" db="EMBL/GenBank/DDBJ databases">
        <title>Genomic Encyclopedia of Type Strains, Phase IV (KMG-IV): sequencing the most valuable type-strain genomes for metagenomic binning, comparative biology and taxonomic classification.</title>
        <authorList>
            <person name="Goeker M."/>
        </authorList>
    </citation>
    <scope>NUCLEOTIDE SEQUENCE [LARGE SCALE GENOMIC DNA]</scope>
    <source>
        <strain evidence="12 13">DSM 101465</strain>
    </source>
</reference>
<feature type="chain" id="PRO_5032841461" description="N-(5'-phosphoribosyl)anthranilate isomerase" evidence="10">
    <location>
        <begin position="18"/>
        <end position="216"/>
    </location>
</feature>
<dbReference type="HAMAP" id="MF_00135">
    <property type="entry name" value="PRAI"/>
    <property type="match status" value="1"/>
</dbReference>
<dbReference type="InterPro" id="IPR044643">
    <property type="entry name" value="TrpF_fam"/>
</dbReference>
<dbReference type="EC" id="5.3.1.24" evidence="3 9"/>
<evidence type="ECO:0000256" key="6">
    <source>
        <dbReference type="ARBA" id="ARBA00022822"/>
    </source>
</evidence>
<keyword evidence="7 9" id="KW-0057">Aromatic amino acid biosynthesis</keyword>
<dbReference type="InterPro" id="IPR013785">
    <property type="entry name" value="Aldolase_TIM"/>
</dbReference>
<protein>
    <recommendedName>
        <fullName evidence="4 9">N-(5'-phosphoribosyl)anthranilate isomerase</fullName>
        <shortName evidence="9">PRAI</shortName>
        <ecNumber evidence="3 9">5.3.1.24</ecNumber>
    </recommendedName>
</protein>
<keyword evidence="13" id="KW-1185">Reference proteome</keyword>
<accession>A0A841KBY3</accession>
<evidence type="ECO:0000256" key="2">
    <source>
        <dbReference type="ARBA" id="ARBA00004664"/>
    </source>
</evidence>
<dbReference type="Pfam" id="PF00697">
    <property type="entry name" value="PRAI"/>
    <property type="match status" value="1"/>
</dbReference>
<dbReference type="PANTHER" id="PTHR42894:SF1">
    <property type="entry name" value="N-(5'-PHOSPHORIBOSYL)ANTHRANILATE ISOMERASE"/>
    <property type="match status" value="1"/>
</dbReference>
<dbReference type="UniPathway" id="UPA00035">
    <property type="reaction ID" value="UER00042"/>
</dbReference>
<name>A0A841KBY3_9HYPH</name>
<sequence>MSTIVKICGLKSAEAVAAALAAGADMIGFVFFPKSPRHVSLDEAAALAAAARGRAEIVALTVDADDAAIAAIRDGLRPDWFQLHGKETPERVAAVRQLAGTQVMKAIGVAEAADVARNVSYAPVVDRLLFDAKPPRDAALPGGNGVTFDWDILAAGAGGKPFMLSGGLDPDNVGAAVRRLADVPGFLGVDVSSGVERGPGEKDAGRIAAFVAAARL</sequence>
<dbReference type="CDD" id="cd00405">
    <property type="entry name" value="PRAI"/>
    <property type="match status" value="1"/>
</dbReference>
<evidence type="ECO:0000313" key="13">
    <source>
        <dbReference type="Proteomes" id="UP000588017"/>
    </source>
</evidence>
<dbReference type="Gene3D" id="3.20.20.70">
    <property type="entry name" value="Aldolase class I"/>
    <property type="match status" value="1"/>
</dbReference>
<comment type="catalytic activity">
    <reaction evidence="1 9">
        <text>N-(5-phospho-beta-D-ribosyl)anthranilate = 1-(2-carboxyphenylamino)-1-deoxy-D-ribulose 5-phosphate</text>
        <dbReference type="Rhea" id="RHEA:21540"/>
        <dbReference type="ChEBI" id="CHEBI:18277"/>
        <dbReference type="ChEBI" id="CHEBI:58613"/>
        <dbReference type="EC" id="5.3.1.24"/>
    </reaction>
</comment>
<comment type="similarity">
    <text evidence="9">Belongs to the TrpF family.</text>
</comment>
<dbReference type="GO" id="GO:0004640">
    <property type="term" value="F:phosphoribosylanthranilate isomerase activity"/>
    <property type="evidence" value="ECO:0007669"/>
    <property type="project" value="UniProtKB-UniRule"/>
</dbReference>
<dbReference type="SUPFAM" id="SSF51366">
    <property type="entry name" value="Ribulose-phoshate binding barrel"/>
    <property type="match status" value="1"/>
</dbReference>
<feature type="domain" description="N-(5'phosphoribosyl) anthranilate isomerase (PRAI)" evidence="11">
    <location>
        <begin position="5"/>
        <end position="212"/>
    </location>
</feature>
<keyword evidence="6 9" id="KW-0822">Tryptophan biosynthesis</keyword>
<evidence type="ECO:0000256" key="1">
    <source>
        <dbReference type="ARBA" id="ARBA00001164"/>
    </source>
</evidence>
<evidence type="ECO:0000256" key="7">
    <source>
        <dbReference type="ARBA" id="ARBA00023141"/>
    </source>
</evidence>
<evidence type="ECO:0000313" key="12">
    <source>
        <dbReference type="EMBL" id="MBB6167516.1"/>
    </source>
</evidence>
<evidence type="ECO:0000256" key="8">
    <source>
        <dbReference type="ARBA" id="ARBA00023235"/>
    </source>
</evidence>
<dbReference type="PANTHER" id="PTHR42894">
    <property type="entry name" value="N-(5'-PHOSPHORIBOSYL)ANTHRANILATE ISOMERASE"/>
    <property type="match status" value="1"/>
</dbReference>
<comment type="caution">
    <text evidence="12">The sequence shown here is derived from an EMBL/GenBank/DDBJ whole genome shotgun (WGS) entry which is preliminary data.</text>
</comment>
<dbReference type="EMBL" id="JACHEH010000002">
    <property type="protein sequence ID" value="MBB6167516.1"/>
    <property type="molecule type" value="Genomic_DNA"/>
</dbReference>
<comment type="pathway">
    <text evidence="2 9">Amino-acid biosynthesis; L-tryptophan biosynthesis; L-tryptophan from chorismate: step 3/5.</text>
</comment>
<dbReference type="InterPro" id="IPR011060">
    <property type="entry name" value="RibuloseP-bd_barrel"/>
</dbReference>
<proteinExistence type="inferred from homology"/>
<evidence type="ECO:0000256" key="5">
    <source>
        <dbReference type="ARBA" id="ARBA00022605"/>
    </source>
</evidence>
<evidence type="ECO:0000256" key="10">
    <source>
        <dbReference type="SAM" id="SignalP"/>
    </source>
</evidence>
<dbReference type="RefSeq" id="WP_183333097.1">
    <property type="nucleotide sequence ID" value="NZ_BMHX01000002.1"/>
</dbReference>
<feature type="signal peptide" evidence="10">
    <location>
        <begin position="1"/>
        <end position="17"/>
    </location>
</feature>
<evidence type="ECO:0000256" key="9">
    <source>
        <dbReference type="HAMAP-Rule" id="MF_00135"/>
    </source>
</evidence>
<evidence type="ECO:0000259" key="11">
    <source>
        <dbReference type="Pfam" id="PF00697"/>
    </source>
</evidence>
<dbReference type="NCBIfam" id="NF002295">
    <property type="entry name" value="PRK01222.1-1"/>
    <property type="match status" value="1"/>
</dbReference>
<keyword evidence="10" id="KW-0732">Signal</keyword>
<evidence type="ECO:0000256" key="4">
    <source>
        <dbReference type="ARBA" id="ARBA00022272"/>
    </source>
</evidence>
<dbReference type="AlphaFoldDB" id="A0A841KBY3"/>
<dbReference type="InterPro" id="IPR001240">
    <property type="entry name" value="PRAI_dom"/>
</dbReference>
<dbReference type="GO" id="GO:0000162">
    <property type="term" value="P:L-tryptophan biosynthetic process"/>
    <property type="evidence" value="ECO:0007669"/>
    <property type="project" value="UniProtKB-UniRule"/>
</dbReference>
<keyword evidence="5 9" id="KW-0028">Amino-acid biosynthesis</keyword>
<evidence type="ECO:0000256" key="3">
    <source>
        <dbReference type="ARBA" id="ARBA00012572"/>
    </source>
</evidence>
<dbReference type="Proteomes" id="UP000588017">
    <property type="component" value="Unassembled WGS sequence"/>
</dbReference>
<keyword evidence="8 9" id="KW-0413">Isomerase</keyword>
<gene>
    <name evidence="9" type="primary">trpF</name>
    <name evidence="12" type="ORF">HNQ73_001134</name>
</gene>